<dbReference type="PANTHER" id="PTHR43248">
    <property type="entry name" value="2-SUCCINYL-6-HYDROXY-2,4-CYCLOHEXADIENE-1-CARBOXYLATE SYNTHASE"/>
    <property type="match status" value="1"/>
</dbReference>
<evidence type="ECO:0000256" key="1">
    <source>
        <dbReference type="ARBA" id="ARBA00010088"/>
    </source>
</evidence>
<dbReference type="PANTHER" id="PTHR43248:SF29">
    <property type="entry name" value="TRIPEPTIDYL AMINOPEPTIDASE"/>
    <property type="match status" value="1"/>
</dbReference>
<comment type="similarity">
    <text evidence="1">Belongs to the peptidase S33 family.</text>
</comment>
<feature type="signal peptide" evidence="4">
    <location>
        <begin position="1"/>
        <end position="18"/>
    </location>
</feature>
<evidence type="ECO:0000313" key="7">
    <source>
        <dbReference type="EMBL" id="MBJ8338320.1"/>
    </source>
</evidence>
<dbReference type="InterPro" id="IPR051601">
    <property type="entry name" value="Serine_prot/Carboxylest_S33"/>
</dbReference>
<dbReference type="SUPFAM" id="SSF53474">
    <property type="entry name" value="alpha/beta-Hydrolases"/>
    <property type="match status" value="1"/>
</dbReference>
<keyword evidence="3 7" id="KW-0378">Hydrolase</keyword>
<dbReference type="Proteomes" id="UP000655868">
    <property type="component" value="Unassembled WGS sequence"/>
</dbReference>
<comment type="caution">
    <text evidence="7">The sequence shown here is derived from an EMBL/GenBank/DDBJ whole genome shotgun (WGS) entry which is preliminary data.</text>
</comment>
<dbReference type="AlphaFoldDB" id="A0A934NNB8"/>
<keyword evidence="8" id="KW-1185">Reference proteome</keyword>
<evidence type="ECO:0000259" key="6">
    <source>
        <dbReference type="Pfam" id="PF08386"/>
    </source>
</evidence>
<dbReference type="Gene3D" id="3.40.50.1820">
    <property type="entry name" value="alpha/beta hydrolase"/>
    <property type="match status" value="1"/>
</dbReference>
<evidence type="ECO:0000313" key="8">
    <source>
        <dbReference type="Proteomes" id="UP000655868"/>
    </source>
</evidence>
<dbReference type="RefSeq" id="WP_199703029.1">
    <property type="nucleotide sequence ID" value="NZ_JAEMNV010000002.1"/>
</dbReference>
<evidence type="ECO:0000259" key="5">
    <source>
        <dbReference type="Pfam" id="PF00561"/>
    </source>
</evidence>
<dbReference type="Pfam" id="PF08386">
    <property type="entry name" value="Abhydrolase_4"/>
    <property type="match status" value="1"/>
</dbReference>
<sequence>MSSSTAVRRGYKPTSSLAAAVLLVLGLAACSDGESADKTADLQRFYDQKLAFGSCEGYATTAADAQAFAVSPTAKCARLEVPLDYDDAAGRTAQIAVLKVPARGEPIGSLLMNPGGPGGPGMSMAAAATKTLADSAVTEKFDLIGFDPRGVGASTPAIDCFTDAEIDAGDATTSVMVGAGRLTEEDTRRIVDRCAEGSGGRDVLAHVGTRDAVRDMDILRAVLGDDKLSYLGQSYGTRLGAVYAETFPQNVRALVLDGAIDPHAGTDDRRISQWTAFQRSFDAMAADCATRPDCPLGTDPSKATEKFQSIVRPLAERPIVNADGTKLDFNAAYGAVTAGLYTSAVWPKIIEGIAEIETGRGDTLLALGAAFAGRDADGRYANFSEAVFAINCLDEQRHTPAEETDLKRRIQEVAPYTDSGQGPDGARDPCEFWPAEPTLGYPYATDIEGLPETLTISITGDPSTPYAGGLSLAETLGGSVLTVDGEQHTIAFAGTDKCVNDIVADYLINLKTPPEDARCSL</sequence>
<gene>
    <name evidence="7" type="ORF">JGU71_05440</name>
</gene>
<name>A0A934NNB8_9NOCA</name>
<evidence type="ECO:0000256" key="4">
    <source>
        <dbReference type="SAM" id="SignalP"/>
    </source>
</evidence>
<feature type="chain" id="PRO_5039541312" evidence="4">
    <location>
        <begin position="19"/>
        <end position="521"/>
    </location>
</feature>
<dbReference type="InterPro" id="IPR013595">
    <property type="entry name" value="Pept_S33_TAP-like_C"/>
</dbReference>
<keyword evidence="2 4" id="KW-0732">Signal</keyword>
<dbReference type="EMBL" id="JAEMNV010000002">
    <property type="protein sequence ID" value="MBJ8338320.1"/>
    <property type="molecule type" value="Genomic_DNA"/>
</dbReference>
<dbReference type="Pfam" id="PF00561">
    <property type="entry name" value="Abhydrolase_1"/>
    <property type="match status" value="1"/>
</dbReference>
<protein>
    <submittedName>
        <fullName evidence="7">Alpha/beta fold hydrolase</fullName>
    </submittedName>
</protein>
<organism evidence="7 8">
    <name type="scientific">Antrihabitans stalagmiti</name>
    <dbReference type="NCBI Taxonomy" id="2799499"/>
    <lineage>
        <taxon>Bacteria</taxon>
        <taxon>Bacillati</taxon>
        <taxon>Actinomycetota</taxon>
        <taxon>Actinomycetes</taxon>
        <taxon>Mycobacteriales</taxon>
        <taxon>Nocardiaceae</taxon>
        <taxon>Antrihabitans</taxon>
    </lineage>
</organism>
<feature type="domain" description="Peptidase S33 tripeptidyl aminopeptidase-like C-terminal" evidence="6">
    <location>
        <begin position="428"/>
        <end position="519"/>
    </location>
</feature>
<accession>A0A934NNB8</accession>
<dbReference type="InterPro" id="IPR000073">
    <property type="entry name" value="AB_hydrolase_1"/>
</dbReference>
<evidence type="ECO:0000256" key="3">
    <source>
        <dbReference type="ARBA" id="ARBA00022801"/>
    </source>
</evidence>
<proteinExistence type="inferred from homology"/>
<evidence type="ECO:0000256" key="2">
    <source>
        <dbReference type="ARBA" id="ARBA00022729"/>
    </source>
</evidence>
<dbReference type="GO" id="GO:0016787">
    <property type="term" value="F:hydrolase activity"/>
    <property type="evidence" value="ECO:0007669"/>
    <property type="project" value="UniProtKB-KW"/>
</dbReference>
<feature type="domain" description="AB hydrolase-1" evidence="5">
    <location>
        <begin position="110"/>
        <end position="330"/>
    </location>
</feature>
<reference evidence="7" key="1">
    <citation type="submission" date="2020-12" db="EMBL/GenBank/DDBJ databases">
        <title>Antrihabitans popcorni sp. nov. and Antrihabitans auranticaus sp. nov., isolated from a larva cave.</title>
        <authorList>
            <person name="Lee S.D."/>
            <person name="Kim I.S."/>
        </authorList>
    </citation>
    <scope>NUCLEOTIDE SEQUENCE</scope>
    <source>
        <strain evidence="7">YC3-6</strain>
    </source>
</reference>
<dbReference type="InterPro" id="IPR029058">
    <property type="entry name" value="AB_hydrolase_fold"/>
</dbReference>